<dbReference type="Pfam" id="PF13413">
    <property type="entry name" value="HTH_25"/>
    <property type="match status" value="1"/>
</dbReference>
<protein>
    <submittedName>
        <fullName evidence="4">DUF4115 domain-containing protein</fullName>
    </submittedName>
</protein>
<dbReference type="KEGG" id="otk:C6570_13460"/>
<evidence type="ECO:0000259" key="3">
    <source>
        <dbReference type="Pfam" id="PF13464"/>
    </source>
</evidence>
<keyword evidence="2" id="KW-0812">Transmembrane</keyword>
<reference evidence="4 5" key="1">
    <citation type="submission" date="2018-03" db="EMBL/GenBank/DDBJ databases">
        <title>Genome sequencing of Ottowia sp.</title>
        <authorList>
            <person name="Kim S.-J."/>
            <person name="Heo J."/>
            <person name="Kwon S.-W."/>
        </authorList>
    </citation>
    <scope>NUCLEOTIDE SEQUENCE [LARGE SCALE GENOMIC DNA]</scope>
    <source>
        <strain evidence="4 5">KADR8-3</strain>
    </source>
</reference>
<dbReference type="GO" id="GO:0003677">
    <property type="term" value="F:DNA binding"/>
    <property type="evidence" value="ECO:0007669"/>
    <property type="project" value="InterPro"/>
</dbReference>
<sequence length="306" mass="31659">MNVELSMTERDSAFAPSQLPPEGAPEPDKPSGPVLQGSSPGGMLRQLREAAGVDPALVASAMKVSLQKLDALENDRFDELPDLTFARGLASAICRAFGADPAPVLERMPLAAPGLRAQGKPINQPFRQPGDSPAPMLKSSFSKPLVIAIGVLLLAAAALWLLPTLPIQLTAPAQESTSADGEVQEPAVPAAEPTPPAEMPAGAASAEQTAPAAPQASASAAEPAATADGDLLVFTANAETWLTVRDAQGKQLINRTLTSGETVKLTGEVPLSATVGRKDAISVKVRGEPFDIKALSKTTVARFQVK</sequence>
<dbReference type="PANTHER" id="PTHR34475">
    <property type="match status" value="1"/>
</dbReference>
<evidence type="ECO:0000313" key="4">
    <source>
        <dbReference type="EMBL" id="AVO35125.1"/>
    </source>
</evidence>
<keyword evidence="2" id="KW-0472">Membrane</keyword>
<dbReference type="Gene3D" id="1.10.260.40">
    <property type="entry name" value="lambda repressor-like DNA-binding domains"/>
    <property type="match status" value="1"/>
</dbReference>
<keyword evidence="5" id="KW-1185">Reference proteome</keyword>
<dbReference type="OrthoDB" id="5293433at2"/>
<feature type="region of interest" description="Disordered" evidence="1">
    <location>
        <begin position="176"/>
        <end position="222"/>
    </location>
</feature>
<dbReference type="Pfam" id="PF13464">
    <property type="entry name" value="RodZ_C"/>
    <property type="match status" value="1"/>
</dbReference>
<evidence type="ECO:0000256" key="1">
    <source>
        <dbReference type="SAM" id="MobiDB-lite"/>
    </source>
</evidence>
<proteinExistence type="predicted"/>
<name>A0A2S0MGV4_9BURK</name>
<dbReference type="InterPro" id="IPR050400">
    <property type="entry name" value="Bact_Cytoskel_RodZ"/>
</dbReference>
<dbReference type="PANTHER" id="PTHR34475:SF1">
    <property type="entry name" value="CYTOSKELETON PROTEIN RODZ"/>
    <property type="match status" value="1"/>
</dbReference>
<feature type="region of interest" description="Disordered" evidence="1">
    <location>
        <begin position="1"/>
        <end position="42"/>
    </location>
</feature>
<feature type="compositionally biased region" description="Low complexity" evidence="1">
    <location>
        <begin position="199"/>
        <end position="222"/>
    </location>
</feature>
<dbReference type="InterPro" id="IPR025194">
    <property type="entry name" value="RodZ-like_C"/>
</dbReference>
<dbReference type="Proteomes" id="UP000239709">
    <property type="component" value="Chromosome"/>
</dbReference>
<organism evidence="4 5">
    <name type="scientific">Ottowia oryzae</name>
    <dbReference type="NCBI Taxonomy" id="2109914"/>
    <lineage>
        <taxon>Bacteria</taxon>
        <taxon>Pseudomonadati</taxon>
        <taxon>Pseudomonadota</taxon>
        <taxon>Betaproteobacteria</taxon>
        <taxon>Burkholderiales</taxon>
        <taxon>Comamonadaceae</taxon>
        <taxon>Ottowia</taxon>
    </lineage>
</organism>
<dbReference type="AlphaFoldDB" id="A0A2S0MGV4"/>
<feature type="domain" description="Cytoskeleton protein RodZ-like C-terminal" evidence="3">
    <location>
        <begin position="233"/>
        <end position="303"/>
    </location>
</feature>
<dbReference type="EMBL" id="CP027666">
    <property type="protein sequence ID" value="AVO35125.1"/>
    <property type="molecule type" value="Genomic_DNA"/>
</dbReference>
<evidence type="ECO:0000256" key="2">
    <source>
        <dbReference type="SAM" id="Phobius"/>
    </source>
</evidence>
<feature type="transmembrane region" description="Helical" evidence="2">
    <location>
        <begin position="145"/>
        <end position="162"/>
    </location>
</feature>
<gene>
    <name evidence="4" type="ORF">C6570_13460</name>
</gene>
<keyword evidence="2" id="KW-1133">Transmembrane helix</keyword>
<dbReference type="InterPro" id="IPR010982">
    <property type="entry name" value="Lambda_DNA-bd_dom_sf"/>
</dbReference>
<accession>A0A2S0MGV4</accession>
<evidence type="ECO:0000313" key="5">
    <source>
        <dbReference type="Proteomes" id="UP000239709"/>
    </source>
</evidence>